<dbReference type="RefSeq" id="WP_187579127.1">
    <property type="nucleotide sequence ID" value="NZ_CP060713.1"/>
</dbReference>
<accession>A0A7G9RCG0</accession>
<dbReference type="KEGG" id="nmes:H9L09_02040"/>
<evidence type="ECO:0000313" key="2">
    <source>
        <dbReference type="Proteomes" id="UP000515947"/>
    </source>
</evidence>
<gene>
    <name evidence="1" type="ORF">H9L09_02040</name>
</gene>
<protein>
    <submittedName>
        <fullName evidence="1">DUF3145 domain-containing protein</fullName>
    </submittedName>
</protein>
<dbReference type="Proteomes" id="UP000515947">
    <property type="component" value="Chromosome"/>
</dbReference>
<dbReference type="InterPro" id="IPR021491">
    <property type="entry name" value="DUF3145"/>
</dbReference>
<dbReference type="EMBL" id="CP060713">
    <property type="protein sequence ID" value="QNN53285.1"/>
    <property type="molecule type" value="Genomic_DNA"/>
</dbReference>
<name>A0A7G9RCG0_9ACTN</name>
<sequence>MTTRTTTRGVLYVHSAPSALCPHIEWAVGGVLGNAVNLDWTPQGAQAGTYRAEFSWSGDAGTAAAVASALRGWSQLRFEITEEPTTSTEGSRYSYTPDLGVFHAVTGIHGDIMIPEDRLKAAVIKAALGDTTLLLEIDKLLGKPWDDELETFRHAGDGAPVRWLHQVV</sequence>
<organism evidence="1 2">
    <name type="scientific">Nocardioides mesophilus</name>
    <dbReference type="NCBI Taxonomy" id="433659"/>
    <lineage>
        <taxon>Bacteria</taxon>
        <taxon>Bacillati</taxon>
        <taxon>Actinomycetota</taxon>
        <taxon>Actinomycetes</taxon>
        <taxon>Propionibacteriales</taxon>
        <taxon>Nocardioidaceae</taxon>
        <taxon>Nocardioides</taxon>
    </lineage>
</organism>
<proteinExistence type="predicted"/>
<keyword evidence="2" id="KW-1185">Reference proteome</keyword>
<dbReference type="Pfam" id="PF11343">
    <property type="entry name" value="DUF3145"/>
    <property type="match status" value="1"/>
</dbReference>
<evidence type="ECO:0000313" key="1">
    <source>
        <dbReference type="EMBL" id="QNN53285.1"/>
    </source>
</evidence>
<reference evidence="1 2" key="1">
    <citation type="submission" date="2020-08" db="EMBL/GenBank/DDBJ databases">
        <title>Genome sequence of Nocardioides mesophilus KACC 16243T.</title>
        <authorList>
            <person name="Hyun D.-W."/>
            <person name="Bae J.-W."/>
        </authorList>
    </citation>
    <scope>NUCLEOTIDE SEQUENCE [LARGE SCALE GENOMIC DNA]</scope>
    <source>
        <strain evidence="1 2">KACC 16243</strain>
    </source>
</reference>
<dbReference type="AlphaFoldDB" id="A0A7G9RCG0"/>